<reference evidence="15" key="3">
    <citation type="submission" date="2025-09" db="UniProtKB">
        <authorList>
            <consortium name="Ensembl"/>
        </authorList>
    </citation>
    <scope>IDENTIFICATION</scope>
</reference>
<keyword evidence="10" id="KW-0106">Calcium</keyword>
<dbReference type="SUPFAM" id="SSF53649">
    <property type="entry name" value="Alkaline phosphatase-like"/>
    <property type="match status" value="1"/>
</dbReference>
<keyword evidence="11" id="KW-1015">Disulfide bond</keyword>
<dbReference type="InterPro" id="IPR044929">
    <property type="entry name" value="DNA/RNA_non-sp_Endonuclease_sf"/>
</dbReference>
<dbReference type="GO" id="GO:0004622">
    <property type="term" value="F:phosphatidylcholine lysophospholipase activity"/>
    <property type="evidence" value="ECO:0007669"/>
    <property type="project" value="TreeGrafter"/>
</dbReference>
<keyword evidence="12" id="KW-0325">Glycoprotein</keyword>
<evidence type="ECO:0000256" key="9">
    <source>
        <dbReference type="ARBA" id="ARBA00022833"/>
    </source>
</evidence>
<feature type="chain" id="PRO_5044206827" description="SMB domain-containing protein" evidence="13">
    <location>
        <begin position="27"/>
        <end position="862"/>
    </location>
</feature>
<dbReference type="SMART" id="SM00477">
    <property type="entry name" value="NUC"/>
    <property type="match status" value="1"/>
</dbReference>
<dbReference type="GO" id="GO:0004528">
    <property type="term" value="F:phosphodiesterase I activity"/>
    <property type="evidence" value="ECO:0007669"/>
    <property type="project" value="TreeGrafter"/>
</dbReference>
<proteinExistence type="inferred from homology"/>
<dbReference type="GO" id="GO:0005615">
    <property type="term" value="C:extracellular space"/>
    <property type="evidence" value="ECO:0007669"/>
    <property type="project" value="TreeGrafter"/>
</dbReference>
<dbReference type="Pfam" id="PF01663">
    <property type="entry name" value="Phosphodiest"/>
    <property type="match status" value="1"/>
</dbReference>
<evidence type="ECO:0000256" key="13">
    <source>
        <dbReference type="SAM" id="SignalP"/>
    </source>
</evidence>
<keyword evidence="4" id="KW-0964">Secreted</keyword>
<keyword evidence="16" id="KW-1185">Reference proteome</keyword>
<dbReference type="InterPro" id="IPR017850">
    <property type="entry name" value="Alkaline_phosphatase_core_sf"/>
</dbReference>
<comment type="similarity">
    <text evidence="3">Belongs to the nucleotide pyrophosphatase/phosphodiesterase family.</text>
</comment>
<accession>A0AAZ3RX65</accession>
<organism evidence="15 16">
    <name type="scientific">Oncorhynchus tshawytscha</name>
    <name type="common">Chinook salmon</name>
    <name type="synonym">Salmo tshawytscha</name>
    <dbReference type="NCBI Taxonomy" id="74940"/>
    <lineage>
        <taxon>Eukaryota</taxon>
        <taxon>Metazoa</taxon>
        <taxon>Chordata</taxon>
        <taxon>Craniata</taxon>
        <taxon>Vertebrata</taxon>
        <taxon>Euteleostomi</taxon>
        <taxon>Actinopterygii</taxon>
        <taxon>Neopterygii</taxon>
        <taxon>Teleostei</taxon>
        <taxon>Protacanthopterygii</taxon>
        <taxon>Salmoniformes</taxon>
        <taxon>Salmonidae</taxon>
        <taxon>Salmoninae</taxon>
        <taxon>Oncorhynchus</taxon>
    </lineage>
</organism>
<dbReference type="GeneTree" id="ENSGT00940000155778"/>
<sequence length="862" mass="97723">MGKYKISFKQMFCVLSIVCGSDICSGYVYDRPERSVEEAASSRTDTPSDSPWISTSGSCQNRCFELDEAEPPNCRCDNLCKTYNSCCQDFDEHCLRTEGGFECSKERCGETRKDQHACHCSEDCLAKGDCCTNYKTLCKGDTTWLQDDCEDIRTHECPAGFVRPPLIMVSVDGFRASYMKRGSTVIPNIEKLRACGTHAPYMRPVYPTKTFPNLYTLATGLYPESHGIVGNSMHDPVFDANFNLRGREKLNHRWWGGQPIWITAVKQGVKAGTFFWPVSIPLERRVLTMLQWLHLPDGERPYVYAMHSEQPDTFGHKLGPMSTELNNPLKEIDKIIGQLMDGLKQMKLHRCVNIIMVGDHGMEEAHCDRTEFLSSYMPSTVDDIILIPGSLGRIRSRYPNNPKYDAKSVIANLTCKKTEQHFKPYLKQHLPKRLHYANNRRIEDIHLLVERKWHIARKSPEGGKRHPGKCGFAGDHGYDNKINSMQTIFFGYGPMFKFKTKVPVFENIELYNVMCDLLGLNPAPNNGTHGSLNHLLKSPVHKPTVPEEVSKPTISGPIITLTDDLGCSCDDKVSYRTAYESLSMSLWTDSLSMSLWTSYTVSKQVCQTGHSILHHSDYISGYSESLSMSLWTSYTVSKQVEVTPLPEHLTNCVRPDIRIPPGFSQSCSNYKADKQISFAFLYPPQLAPTQDGKFDAVLITNTVPMYPAFKRIWSYFQKTLVKKYAMERNGLNLICGPIFDYDYDGLRDSAEKIKQYGSGSGPIPTHYYCVITSCLDFTQAEDICTGPLSSSAFILPHRSDNDESCSSSEDESKWVEDLMKLHTARVRDVEILTGLDFYRRTSRSYPEILSLKTHMHTYESEI</sequence>
<evidence type="ECO:0000256" key="8">
    <source>
        <dbReference type="ARBA" id="ARBA00022801"/>
    </source>
</evidence>
<dbReference type="GO" id="GO:0047391">
    <property type="term" value="F:alkylglycerophosphoethanolamine phosphodiesterase activity"/>
    <property type="evidence" value="ECO:0007669"/>
    <property type="project" value="TreeGrafter"/>
</dbReference>
<dbReference type="FunFam" id="4.10.410.20:FF:000002">
    <property type="entry name" value="Ectonucleotide pyrophosphatase/phosphodiesterase family member 2"/>
    <property type="match status" value="1"/>
</dbReference>
<feature type="domain" description="SMB" evidence="14">
    <location>
        <begin position="99"/>
        <end position="143"/>
    </location>
</feature>
<dbReference type="GO" id="GO:0006955">
    <property type="term" value="P:immune response"/>
    <property type="evidence" value="ECO:0007669"/>
    <property type="project" value="InterPro"/>
</dbReference>
<dbReference type="Proteomes" id="UP000694402">
    <property type="component" value="Unassembled WGS sequence"/>
</dbReference>
<evidence type="ECO:0000313" key="15">
    <source>
        <dbReference type="Ensembl" id="ENSOTSP00005145743.1"/>
    </source>
</evidence>
<keyword evidence="5" id="KW-0479">Metal-binding</keyword>
<comment type="subcellular location">
    <subcellularLocation>
        <location evidence="2">Secreted</location>
    </subcellularLocation>
</comment>
<dbReference type="FunFam" id="3.40.720.10:FF:000006">
    <property type="entry name" value="Ectonucleotide pyrophosphatase/phosphodiesterase family member 2"/>
    <property type="match status" value="1"/>
</dbReference>
<dbReference type="InterPro" id="IPR002591">
    <property type="entry name" value="Phosphodiest/P_Trfase"/>
</dbReference>
<feature type="signal peptide" evidence="13">
    <location>
        <begin position="1"/>
        <end position="26"/>
    </location>
</feature>
<comment type="cofactor">
    <cofactor evidence="1">
        <name>Zn(2+)</name>
        <dbReference type="ChEBI" id="CHEBI:29105"/>
    </cofactor>
</comment>
<reference evidence="15" key="2">
    <citation type="submission" date="2025-08" db="UniProtKB">
        <authorList>
            <consortium name="Ensembl"/>
        </authorList>
    </citation>
    <scope>IDENTIFICATION</scope>
</reference>
<keyword evidence="9" id="KW-0862">Zinc</keyword>
<dbReference type="InterPro" id="IPR020821">
    <property type="entry name" value="ENPP1-3/EXOG-like_nuc-like"/>
</dbReference>
<dbReference type="PROSITE" id="PS50958">
    <property type="entry name" value="SMB_2"/>
    <property type="match status" value="2"/>
</dbReference>
<dbReference type="PANTHER" id="PTHR10151">
    <property type="entry name" value="ECTONUCLEOTIDE PYROPHOSPHATASE/PHOSPHODIESTERASE"/>
    <property type="match status" value="1"/>
</dbReference>
<evidence type="ECO:0000256" key="10">
    <source>
        <dbReference type="ARBA" id="ARBA00022837"/>
    </source>
</evidence>
<dbReference type="InterPro" id="IPR001212">
    <property type="entry name" value="Somatomedin_B_dom"/>
</dbReference>
<dbReference type="FunFam" id="4.10.410.20:FF:000001">
    <property type="entry name" value="Ectonucleotide pyrophosphatase/phosphodiesterase family member 2"/>
    <property type="match status" value="1"/>
</dbReference>
<gene>
    <name evidence="15" type="primary">ENPP2</name>
</gene>
<evidence type="ECO:0000313" key="16">
    <source>
        <dbReference type="Proteomes" id="UP000694402"/>
    </source>
</evidence>
<keyword evidence="8" id="KW-0378">Hydrolase</keyword>
<dbReference type="Gene3D" id="4.10.410.20">
    <property type="match status" value="2"/>
</dbReference>
<dbReference type="SMART" id="SM00201">
    <property type="entry name" value="SO"/>
    <property type="match status" value="2"/>
</dbReference>
<evidence type="ECO:0000256" key="4">
    <source>
        <dbReference type="ARBA" id="ARBA00022525"/>
    </source>
</evidence>
<dbReference type="InterPro" id="IPR036024">
    <property type="entry name" value="Somatomedin_B-like_dom_sf"/>
</dbReference>
<evidence type="ECO:0000256" key="2">
    <source>
        <dbReference type="ARBA" id="ARBA00004613"/>
    </source>
</evidence>
<dbReference type="AlphaFoldDB" id="A0AAZ3RX65"/>
<dbReference type="SMART" id="SM00892">
    <property type="entry name" value="Endonuclease_NS"/>
    <property type="match status" value="1"/>
</dbReference>
<dbReference type="SUPFAM" id="SSF90188">
    <property type="entry name" value="Somatomedin B domain"/>
    <property type="match status" value="2"/>
</dbReference>
<dbReference type="SUPFAM" id="SSF54060">
    <property type="entry name" value="His-Me finger endonucleases"/>
    <property type="match status" value="1"/>
</dbReference>
<name>A0AAZ3RX65_ONCTS</name>
<evidence type="ECO:0000256" key="3">
    <source>
        <dbReference type="ARBA" id="ARBA00010594"/>
    </source>
</evidence>
<dbReference type="GO" id="GO:0034638">
    <property type="term" value="P:phosphatidylcholine catabolic process"/>
    <property type="evidence" value="ECO:0007669"/>
    <property type="project" value="TreeGrafter"/>
</dbReference>
<dbReference type="InterPro" id="IPR044925">
    <property type="entry name" value="His-Me_finger_sf"/>
</dbReference>
<evidence type="ECO:0000259" key="14">
    <source>
        <dbReference type="PROSITE" id="PS50958"/>
    </source>
</evidence>
<keyword evidence="7" id="KW-0677">Repeat</keyword>
<dbReference type="PROSITE" id="PS00524">
    <property type="entry name" value="SMB_1"/>
    <property type="match status" value="1"/>
</dbReference>
<dbReference type="InterPro" id="IPR001604">
    <property type="entry name" value="Endo_G_ENPP1-like_dom"/>
</dbReference>
<evidence type="ECO:0000256" key="11">
    <source>
        <dbReference type="ARBA" id="ARBA00023157"/>
    </source>
</evidence>
<evidence type="ECO:0000256" key="5">
    <source>
        <dbReference type="ARBA" id="ARBA00022723"/>
    </source>
</evidence>
<evidence type="ECO:0000256" key="1">
    <source>
        <dbReference type="ARBA" id="ARBA00001947"/>
    </source>
</evidence>
<dbReference type="GO" id="GO:0008270">
    <property type="term" value="F:zinc ion binding"/>
    <property type="evidence" value="ECO:0007669"/>
    <property type="project" value="TreeGrafter"/>
</dbReference>
<evidence type="ECO:0000256" key="12">
    <source>
        <dbReference type="ARBA" id="ARBA00023180"/>
    </source>
</evidence>
<dbReference type="Gene3D" id="3.40.720.10">
    <property type="entry name" value="Alkaline Phosphatase, subunit A"/>
    <property type="match status" value="1"/>
</dbReference>
<protein>
    <recommendedName>
        <fullName evidence="14">SMB domain-containing protein</fullName>
    </recommendedName>
</protein>
<dbReference type="CDD" id="cd16018">
    <property type="entry name" value="Enpp"/>
    <property type="match status" value="1"/>
</dbReference>
<evidence type="ECO:0000256" key="6">
    <source>
        <dbReference type="ARBA" id="ARBA00022729"/>
    </source>
</evidence>
<dbReference type="Ensembl" id="ENSOTST00005183899.1">
    <property type="protein sequence ID" value="ENSOTSP00005145743.1"/>
    <property type="gene ID" value="ENSOTSG00005055144.1"/>
</dbReference>
<dbReference type="GO" id="GO:0005044">
    <property type="term" value="F:scavenger receptor activity"/>
    <property type="evidence" value="ECO:0007669"/>
    <property type="project" value="InterPro"/>
</dbReference>
<dbReference type="Pfam" id="PF01033">
    <property type="entry name" value="Somatomedin_B"/>
    <property type="match status" value="2"/>
</dbReference>
<dbReference type="GO" id="GO:0030247">
    <property type="term" value="F:polysaccharide binding"/>
    <property type="evidence" value="ECO:0007669"/>
    <property type="project" value="InterPro"/>
</dbReference>
<feature type="domain" description="SMB" evidence="14">
    <location>
        <begin position="55"/>
        <end position="98"/>
    </location>
</feature>
<dbReference type="GO" id="GO:0005509">
    <property type="term" value="F:calcium ion binding"/>
    <property type="evidence" value="ECO:0007669"/>
    <property type="project" value="TreeGrafter"/>
</dbReference>
<dbReference type="CDD" id="cd00091">
    <property type="entry name" value="NUC"/>
    <property type="match status" value="1"/>
</dbReference>
<dbReference type="PRINTS" id="PR00022">
    <property type="entry name" value="SOMATOMEDINB"/>
</dbReference>
<dbReference type="GO" id="GO:0003676">
    <property type="term" value="F:nucleic acid binding"/>
    <property type="evidence" value="ECO:0007669"/>
    <property type="project" value="InterPro"/>
</dbReference>
<dbReference type="InterPro" id="IPR020436">
    <property type="entry name" value="SMB_chordata"/>
</dbReference>
<evidence type="ECO:0000256" key="7">
    <source>
        <dbReference type="ARBA" id="ARBA00022737"/>
    </source>
</evidence>
<dbReference type="PANTHER" id="PTHR10151:SF21">
    <property type="entry name" value="ECTONUCLEOTIDE PYROPHOSPHATASE_PHOSPHODIESTERASE FAMILY MEMBER 2"/>
    <property type="match status" value="1"/>
</dbReference>
<reference evidence="16" key="1">
    <citation type="journal article" date="2018" name="PLoS ONE">
        <title>Chinook salmon (Oncorhynchus tshawytscha) genome and transcriptome.</title>
        <authorList>
            <person name="Christensen K.A."/>
            <person name="Leong J.S."/>
            <person name="Sakhrani D."/>
            <person name="Biagi C.A."/>
            <person name="Minkley D.R."/>
            <person name="Withler R.E."/>
            <person name="Rondeau E.B."/>
            <person name="Koop B.F."/>
            <person name="Devlin R.H."/>
        </authorList>
    </citation>
    <scope>NUCLEOTIDE SEQUENCE [LARGE SCALE GENOMIC DNA]</scope>
</reference>
<dbReference type="Gene3D" id="3.40.570.10">
    <property type="entry name" value="Extracellular Endonuclease, subunit A"/>
    <property type="match status" value="1"/>
</dbReference>
<keyword evidence="6 13" id="KW-0732">Signal</keyword>